<dbReference type="Pfam" id="PF04116">
    <property type="entry name" value="FA_hydroxylase"/>
    <property type="match status" value="1"/>
</dbReference>
<dbReference type="GO" id="GO:0016020">
    <property type="term" value="C:membrane"/>
    <property type="evidence" value="ECO:0007669"/>
    <property type="project" value="UniProtKB-SubCell"/>
</dbReference>
<accession>A0A167QRG4</accession>
<dbReference type="Proteomes" id="UP000076874">
    <property type="component" value="Unassembled WGS sequence"/>
</dbReference>
<dbReference type="GO" id="GO:0006696">
    <property type="term" value="P:ergosterol biosynthetic process"/>
    <property type="evidence" value="ECO:0007669"/>
    <property type="project" value="EnsemblFungi"/>
</dbReference>
<gene>
    <name evidence="7" type="ORF">SPI_06773</name>
</gene>
<dbReference type="PANTHER" id="PTHR11863">
    <property type="entry name" value="STEROL DESATURASE"/>
    <property type="match status" value="1"/>
</dbReference>
<keyword evidence="8" id="KW-1185">Reference proteome</keyword>
<proteinExistence type="predicted"/>
<dbReference type="InterPro" id="IPR050307">
    <property type="entry name" value="Sterol_Desaturase_Related"/>
</dbReference>
<keyword evidence="3 5" id="KW-1133">Transmembrane helix</keyword>
<dbReference type="OrthoDB" id="6354873at2759"/>
<keyword evidence="4 5" id="KW-0472">Membrane</keyword>
<evidence type="ECO:0000256" key="1">
    <source>
        <dbReference type="ARBA" id="ARBA00004370"/>
    </source>
</evidence>
<feature type="transmembrane region" description="Helical" evidence="5">
    <location>
        <begin position="78"/>
        <end position="105"/>
    </location>
</feature>
<evidence type="ECO:0000259" key="6">
    <source>
        <dbReference type="Pfam" id="PF04116"/>
    </source>
</evidence>
<evidence type="ECO:0000256" key="4">
    <source>
        <dbReference type="ARBA" id="ARBA00023136"/>
    </source>
</evidence>
<dbReference type="GO" id="GO:0000248">
    <property type="term" value="F:C-5 sterol desaturase activity"/>
    <property type="evidence" value="ECO:0007669"/>
    <property type="project" value="EnsemblFungi"/>
</dbReference>
<keyword evidence="2 5" id="KW-0812">Transmembrane</keyword>
<evidence type="ECO:0000256" key="5">
    <source>
        <dbReference type="SAM" id="Phobius"/>
    </source>
</evidence>
<protein>
    <submittedName>
        <fullName evidence="7">C-5 sterol desaturase</fullName>
    </submittedName>
</protein>
<feature type="domain" description="Fatty acid hydroxylase" evidence="6">
    <location>
        <begin position="171"/>
        <end position="295"/>
    </location>
</feature>
<dbReference type="STRING" id="1081102.A0A167QRG4"/>
<dbReference type="GO" id="GO:0005788">
    <property type="term" value="C:endoplasmic reticulum lumen"/>
    <property type="evidence" value="ECO:0007669"/>
    <property type="project" value="EnsemblFungi"/>
</dbReference>
<sequence length="352" mass="41420">MDIGLEILDTYVFDYAYAALFPARPALLDLKNAGAGANATAQALSTWQYKPSSFLFTLPPPPAAYMSALPRDNVFRQFFSLFLITWFFGLFTYFLFSTLSYLFIFDKKTMEHPKYLKHQVWLEIKQAASAMPIMSLLTAPFFLIEVLGYCRMYEHTSEGPGRWYDIAQIPFFLFFTDMFIYFIHRGLHHPLVYKRLHKPHHKWIMPTPYASYAFHPVDGWLQSLPYHIFPLFFPLQKWAYLFLFIFINFWTIMIHDGEYVSNNPVINGAACHSIHHYAFNYNYGQYFTLWDRIGGSYREPEQDLFDKQTKMSKETWKKQVNEMEKTVKEVEGADDRVYDPAEAAAAESKKRR</sequence>
<dbReference type="InterPro" id="IPR006694">
    <property type="entry name" value="Fatty_acid_hydroxylase"/>
</dbReference>
<feature type="transmembrane region" description="Helical" evidence="5">
    <location>
        <begin position="126"/>
        <end position="149"/>
    </location>
</feature>
<feature type="transmembrane region" description="Helical" evidence="5">
    <location>
        <begin position="169"/>
        <end position="187"/>
    </location>
</feature>
<name>A0A167QRG4_9HYPO</name>
<dbReference type="AlphaFoldDB" id="A0A167QRG4"/>
<feature type="transmembrane region" description="Helical" evidence="5">
    <location>
        <begin position="238"/>
        <end position="255"/>
    </location>
</feature>
<dbReference type="EMBL" id="AZHD01000013">
    <property type="protein sequence ID" value="OAA57888.1"/>
    <property type="molecule type" value="Genomic_DNA"/>
</dbReference>
<evidence type="ECO:0000256" key="2">
    <source>
        <dbReference type="ARBA" id="ARBA00022692"/>
    </source>
</evidence>
<dbReference type="GO" id="GO:0005506">
    <property type="term" value="F:iron ion binding"/>
    <property type="evidence" value="ECO:0007669"/>
    <property type="project" value="InterPro"/>
</dbReference>
<comment type="subcellular location">
    <subcellularLocation>
        <location evidence="1">Membrane</location>
    </subcellularLocation>
</comment>
<organism evidence="7 8">
    <name type="scientific">Niveomyces insectorum RCEF 264</name>
    <dbReference type="NCBI Taxonomy" id="1081102"/>
    <lineage>
        <taxon>Eukaryota</taxon>
        <taxon>Fungi</taxon>
        <taxon>Dikarya</taxon>
        <taxon>Ascomycota</taxon>
        <taxon>Pezizomycotina</taxon>
        <taxon>Sordariomycetes</taxon>
        <taxon>Hypocreomycetidae</taxon>
        <taxon>Hypocreales</taxon>
        <taxon>Cordycipitaceae</taxon>
        <taxon>Niveomyces</taxon>
    </lineage>
</organism>
<evidence type="ECO:0000313" key="7">
    <source>
        <dbReference type="EMBL" id="OAA57888.1"/>
    </source>
</evidence>
<reference evidence="7 8" key="1">
    <citation type="journal article" date="2016" name="Genome Biol. Evol.">
        <title>Divergent and convergent evolution of fungal pathogenicity.</title>
        <authorList>
            <person name="Shang Y."/>
            <person name="Xiao G."/>
            <person name="Zheng P."/>
            <person name="Cen K."/>
            <person name="Zhan S."/>
            <person name="Wang C."/>
        </authorList>
    </citation>
    <scope>NUCLEOTIDE SEQUENCE [LARGE SCALE GENOMIC DNA]</scope>
    <source>
        <strain evidence="7 8">RCEF 264</strain>
    </source>
</reference>
<evidence type="ECO:0000313" key="8">
    <source>
        <dbReference type="Proteomes" id="UP000076874"/>
    </source>
</evidence>
<comment type="caution">
    <text evidence="7">The sequence shown here is derived from an EMBL/GenBank/DDBJ whole genome shotgun (WGS) entry which is preliminary data.</text>
</comment>
<evidence type="ECO:0000256" key="3">
    <source>
        <dbReference type="ARBA" id="ARBA00022989"/>
    </source>
</evidence>